<keyword evidence="3" id="KW-0732">Signal</keyword>
<dbReference type="PANTHER" id="PTHR42928">
    <property type="entry name" value="TRICARBOXYLATE-BINDING PROTEIN"/>
    <property type="match status" value="1"/>
</dbReference>
<evidence type="ECO:0000313" key="4">
    <source>
        <dbReference type="EMBL" id="MBL0420179.1"/>
    </source>
</evidence>
<dbReference type="RefSeq" id="WP_201683165.1">
    <property type="nucleotide sequence ID" value="NZ_JAEQNA010000001.1"/>
</dbReference>
<proteinExistence type="inferred from homology"/>
<feature type="chain" id="PRO_5037462178" evidence="3">
    <location>
        <begin position="23"/>
        <end position="322"/>
    </location>
</feature>
<dbReference type="SUPFAM" id="SSF53850">
    <property type="entry name" value="Periplasmic binding protein-like II"/>
    <property type="match status" value="1"/>
</dbReference>
<dbReference type="Gene3D" id="3.40.190.10">
    <property type="entry name" value="Periplasmic binding protein-like II"/>
    <property type="match status" value="1"/>
</dbReference>
<feature type="signal peptide" evidence="3">
    <location>
        <begin position="1"/>
        <end position="22"/>
    </location>
</feature>
<accession>A0A936ZT77</accession>
<keyword evidence="5" id="KW-1185">Reference proteome</keyword>
<evidence type="ECO:0000256" key="3">
    <source>
        <dbReference type="SAM" id="SignalP"/>
    </source>
</evidence>
<evidence type="ECO:0000256" key="1">
    <source>
        <dbReference type="ARBA" id="ARBA00006987"/>
    </source>
</evidence>
<dbReference type="PIRSF" id="PIRSF017082">
    <property type="entry name" value="YflP"/>
    <property type="match status" value="1"/>
</dbReference>
<evidence type="ECO:0000256" key="2">
    <source>
        <dbReference type="SAM" id="MobiDB-lite"/>
    </source>
</evidence>
<dbReference type="AlphaFoldDB" id="A0A936ZT77"/>
<comment type="similarity">
    <text evidence="1">Belongs to the UPF0065 (bug) family.</text>
</comment>
<dbReference type="Gene3D" id="3.40.190.150">
    <property type="entry name" value="Bordetella uptake gene, domain 1"/>
    <property type="match status" value="1"/>
</dbReference>
<comment type="caution">
    <text evidence="4">The sequence shown here is derived from an EMBL/GenBank/DDBJ whole genome shotgun (WGS) entry which is preliminary data.</text>
</comment>
<dbReference type="EMBL" id="JAEQNA010000001">
    <property type="protein sequence ID" value="MBL0420179.1"/>
    <property type="molecule type" value="Genomic_DNA"/>
</dbReference>
<evidence type="ECO:0000313" key="5">
    <source>
        <dbReference type="Proteomes" id="UP000613011"/>
    </source>
</evidence>
<dbReference type="InterPro" id="IPR005064">
    <property type="entry name" value="BUG"/>
</dbReference>
<dbReference type="InterPro" id="IPR042100">
    <property type="entry name" value="Bug_dom1"/>
</dbReference>
<reference evidence="4" key="1">
    <citation type="submission" date="2021-01" db="EMBL/GenBank/DDBJ databases">
        <title>Ramlibacter sp. strain AW1 16S ribosomal RNA gene Genome sequencing and assembly.</title>
        <authorList>
            <person name="Kang M."/>
        </authorList>
    </citation>
    <scope>NUCLEOTIDE SEQUENCE</scope>
    <source>
        <strain evidence="4">AW1</strain>
    </source>
</reference>
<organism evidence="4 5">
    <name type="scientific">Ramlibacter aurantiacus</name>
    <dbReference type="NCBI Taxonomy" id="2801330"/>
    <lineage>
        <taxon>Bacteria</taxon>
        <taxon>Pseudomonadati</taxon>
        <taxon>Pseudomonadota</taxon>
        <taxon>Betaproteobacteria</taxon>
        <taxon>Burkholderiales</taxon>
        <taxon>Comamonadaceae</taxon>
        <taxon>Ramlibacter</taxon>
    </lineage>
</organism>
<dbReference type="Proteomes" id="UP000613011">
    <property type="component" value="Unassembled WGS sequence"/>
</dbReference>
<feature type="region of interest" description="Disordered" evidence="2">
    <location>
        <begin position="279"/>
        <end position="302"/>
    </location>
</feature>
<sequence length="322" mass="34613">MNPIRNLLAVTLAVAAPLAALAQTTPNWPSKPIRLIAPYAPGGGPERVIRTISDGLSKRLGQPVIIEYKPGAGGNIGFADLARSAPDGHSWLIGPDTTWTINPAIYKNVGFKTSEVVPTNLVSSLIFVLACHPSTQVKSAQDVVQRAKAQPMSFASSGAGSPAHVTMELMMERAGFRMTHVPYRGPAPAVQDLIGGQVDCAFLPASTVQEHVRAGRLLGVATSTRERVSTMPQIATLQEQGFKDFEVNFYVAMFGHRAVPADVQARFQKALDETIRTPEVNEAFSANGNKPEGTTPEAAQKELQRVSAQWQSVLKRLNLALD</sequence>
<dbReference type="PANTHER" id="PTHR42928:SF5">
    <property type="entry name" value="BLR1237 PROTEIN"/>
    <property type="match status" value="1"/>
</dbReference>
<name>A0A936ZT77_9BURK</name>
<dbReference type="Pfam" id="PF03401">
    <property type="entry name" value="TctC"/>
    <property type="match status" value="1"/>
</dbReference>
<protein>
    <submittedName>
        <fullName evidence="4">Tripartite tricarboxylate transporter substrate binding protein</fullName>
    </submittedName>
</protein>
<dbReference type="CDD" id="cd07012">
    <property type="entry name" value="PBP2_Bug_TTT"/>
    <property type="match status" value="1"/>
</dbReference>
<gene>
    <name evidence="4" type="ORF">JI739_07445</name>
</gene>